<feature type="transmembrane region" description="Helical" evidence="1">
    <location>
        <begin position="201"/>
        <end position="219"/>
    </location>
</feature>
<evidence type="ECO:0000313" key="3">
    <source>
        <dbReference type="Proteomes" id="UP000020529"/>
    </source>
</evidence>
<feature type="transmembrane region" description="Helical" evidence="1">
    <location>
        <begin position="467"/>
        <end position="488"/>
    </location>
</feature>
<feature type="transmembrane region" description="Helical" evidence="1">
    <location>
        <begin position="342"/>
        <end position="363"/>
    </location>
</feature>
<dbReference type="AlphaFoldDB" id="A0A015W1M2"/>
<gene>
    <name evidence="2" type="ORF">M124_1796</name>
</gene>
<accession>A0A015W1M2</accession>
<dbReference type="PATRIC" id="fig|1339315.3.peg.2556"/>
<keyword evidence="1" id="KW-0472">Membrane</keyword>
<organism evidence="2 3">
    <name type="scientific">Bacteroides fragilis str. 3988T(B)14</name>
    <dbReference type="NCBI Taxonomy" id="1339315"/>
    <lineage>
        <taxon>Bacteria</taxon>
        <taxon>Pseudomonadati</taxon>
        <taxon>Bacteroidota</taxon>
        <taxon>Bacteroidia</taxon>
        <taxon>Bacteroidales</taxon>
        <taxon>Bacteroidaceae</taxon>
        <taxon>Bacteroides</taxon>
    </lineage>
</organism>
<evidence type="ECO:0000313" key="2">
    <source>
        <dbReference type="EMBL" id="EXY74370.1"/>
    </source>
</evidence>
<sequence length="592" mass="67761">MPSAGSKRYWWKAIASFLMVLFTMPLGHALMIIMEHVMNETVLHYSAFAMGAVGMVMVIIGVFAQGDTRQTLWGFLGGLLFWTGWVEFLFMYFANRFGTQPELDPVTGEIVTRPEYLILPASFGFWMMVMVMYLFSTKNGCNFINWWQRLLLRGRKADIAARPMTRHVSIITFMELMMILWTSYLVLMFCYDDVFLGEHHPVTLLVGLGCLVGAFFIFVKQLRIASWGANIRMAIATVVVFWTPVEILGRMNLFSEIWIDPMNHMMEMGIILAVFIILAVYLWYMSAKKKNGKMKDSKLKTAGIRKLHWGKAVVSIVVTLAAMPLTHSLARVLKEGTTGVEQFYAGMGMGAFGLFMVIAGVFVKGHIRQTLLGLFGGMFYWMGAVDFLFMYFANRFGTQAQLDPVTGEVVSRPEYLLLPATFGFWVMVMILYLFCTRNGCNFLNWWQKLFFGKHKKEIVVRAMTRHTSIVAFMEVITMLWTCYLVLMFCYDERFFGDHHPVTLLVGMLGLIGSIFMFAKLLRHASWDMSLRFGFATVIIFWIAVEVFDRIHLFPSLWENPGGHKQELLLIAASIIFTGCCLVYNNLLVLKNK</sequence>
<feature type="transmembrane region" description="Helical" evidence="1">
    <location>
        <begin position="168"/>
        <end position="189"/>
    </location>
</feature>
<evidence type="ECO:0000256" key="1">
    <source>
        <dbReference type="SAM" id="Phobius"/>
    </source>
</evidence>
<protein>
    <submittedName>
        <fullName evidence="2">Putative membrane protein</fullName>
    </submittedName>
</protein>
<feature type="transmembrane region" description="Helical" evidence="1">
    <location>
        <begin position="567"/>
        <end position="589"/>
    </location>
</feature>
<feature type="transmembrane region" description="Helical" evidence="1">
    <location>
        <begin position="268"/>
        <end position="287"/>
    </location>
</feature>
<feature type="transmembrane region" description="Helical" evidence="1">
    <location>
        <begin position="308"/>
        <end position="330"/>
    </location>
</feature>
<keyword evidence="1" id="KW-0812">Transmembrane</keyword>
<feature type="transmembrane region" description="Helical" evidence="1">
    <location>
        <begin position="71"/>
        <end position="94"/>
    </location>
</feature>
<feature type="transmembrane region" description="Helical" evidence="1">
    <location>
        <begin position="231"/>
        <end position="248"/>
    </location>
</feature>
<dbReference type="EMBL" id="JGCY01000291">
    <property type="protein sequence ID" value="EXY74370.1"/>
    <property type="molecule type" value="Genomic_DNA"/>
</dbReference>
<feature type="transmembrane region" description="Helical" evidence="1">
    <location>
        <begin position="370"/>
        <end position="393"/>
    </location>
</feature>
<feature type="transmembrane region" description="Helical" evidence="1">
    <location>
        <begin position="500"/>
        <end position="518"/>
    </location>
</feature>
<reference evidence="2 3" key="1">
    <citation type="submission" date="2014-02" db="EMBL/GenBank/DDBJ databases">
        <authorList>
            <person name="Sears C."/>
            <person name="Carroll K."/>
            <person name="Sack B.R."/>
            <person name="Qadri F."/>
            <person name="Myers L.L."/>
            <person name="Chung G.-T."/>
            <person name="Escheverria P."/>
            <person name="Fraser C.M."/>
            <person name="Sadzewicz L."/>
            <person name="Shefchek K.A."/>
            <person name="Tallon L."/>
            <person name="Das S.P."/>
            <person name="Daugherty S."/>
            <person name="Mongodin E.F."/>
        </authorList>
    </citation>
    <scope>NUCLEOTIDE SEQUENCE [LARGE SCALE GENOMIC DNA]</scope>
    <source>
        <strain evidence="3">3988T(B)14</strain>
    </source>
</reference>
<dbReference type="Proteomes" id="UP000020529">
    <property type="component" value="Unassembled WGS sequence"/>
</dbReference>
<name>A0A015W1M2_BACFG</name>
<comment type="caution">
    <text evidence="2">The sequence shown here is derived from an EMBL/GenBank/DDBJ whole genome shotgun (WGS) entry which is preliminary data.</text>
</comment>
<feature type="transmembrane region" description="Helical" evidence="1">
    <location>
        <begin position="422"/>
        <end position="446"/>
    </location>
</feature>
<feature type="transmembrane region" description="Helical" evidence="1">
    <location>
        <begin position="530"/>
        <end position="547"/>
    </location>
</feature>
<proteinExistence type="predicted"/>
<feature type="transmembrane region" description="Helical" evidence="1">
    <location>
        <begin position="123"/>
        <end position="147"/>
    </location>
</feature>
<feature type="transmembrane region" description="Helical" evidence="1">
    <location>
        <begin position="45"/>
        <end position="64"/>
    </location>
</feature>
<keyword evidence="1" id="KW-1133">Transmembrane helix</keyword>